<reference evidence="3 4" key="1">
    <citation type="submission" date="2014-09" db="EMBL/GenBank/DDBJ databases">
        <authorList>
            <person name="Martin A.A."/>
        </authorList>
    </citation>
    <scope>NUCLEOTIDE SEQUENCE</scope>
    <source>
        <strain evidence="4">ED321</strain>
        <strain evidence="3">ED321 Heterogonic</strain>
    </source>
</reference>
<dbReference type="STRING" id="34506.A0A090LJX2"/>
<dbReference type="EMBL" id="LN609529">
    <property type="protein sequence ID" value="CEF70013.1"/>
    <property type="molecule type" value="Genomic_DNA"/>
</dbReference>
<feature type="signal peptide" evidence="1">
    <location>
        <begin position="1"/>
        <end position="17"/>
    </location>
</feature>
<proteinExistence type="predicted"/>
<dbReference type="Proteomes" id="UP000035682">
    <property type="component" value="Unplaced"/>
</dbReference>
<dbReference type="Gene3D" id="3.40.50.1820">
    <property type="entry name" value="alpha/beta hydrolase"/>
    <property type="match status" value="1"/>
</dbReference>
<dbReference type="InterPro" id="IPR029058">
    <property type="entry name" value="AB_hydrolase_fold"/>
</dbReference>
<evidence type="ECO:0000313" key="3">
    <source>
        <dbReference type="EMBL" id="CEF70013.1"/>
    </source>
</evidence>
<dbReference type="CTD" id="36382384"/>
<dbReference type="RefSeq" id="XP_024509212.1">
    <property type="nucleotide sequence ID" value="XM_024643554.1"/>
</dbReference>
<dbReference type="InterPro" id="IPR002921">
    <property type="entry name" value="Fungal_lipase-type"/>
</dbReference>
<sequence length="150" mass="16980">MCTIFFILIIFINFISSFITQYDPNEADLLGRFSSAVSSKYYYDCMINDEILKNNTELIYSYNEHNSKLNGDFLAGIIKLKNDPESIVIVHKSTSSIQQLISQVYLYPMEALNITYNVISTELKKLLNNGNYKNVIFTGHSLGGGLAILD</sequence>
<dbReference type="SUPFAM" id="SSF53474">
    <property type="entry name" value="alpha/beta-Hydrolases"/>
    <property type="match status" value="1"/>
</dbReference>
<feature type="domain" description="Fungal lipase-type" evidence="2">
    <location>
        <begin position="101"/>
        <end position="149"/>
    </location>
</feature>
<gene>
    <name evidence="3 5 6" type="ORF">SRAE_2000465500</name>
</gene>
<evidence type="ECO:0000256" key="1">
    <source>
        <dbReference type="SAM" id="SignalP"/>
    </source>
</evidence>
<evidence type="ECO:0000313" key="6">
    <source>
        <dbReference type="WormBase" id="SRAE_2000465500"/>
    </source>
</evidence>
<dbReference type="WBParaSite" id="SRAE_2000465500.1">
    <property type="protein sequence ID" value="SRAE_2000465500.1"/>
    <property type="gene ID" value="WBGene00264891"/>
</dbReference>
<accession>A0A090LJX2</accession>
<evidence type="ECO:0000259" key="2">
    <source>
        <dbReference type="Pfam" id="PF01764"/>
    </source>
</evidence>
<name>A0A090LJX2_STRRB</name>
<dbReference type="GO" id="GO:0006629">
    <property type="term" value="P:lipid metabolic process"/>
    <property type="evidence" value="ECO:0007669"/>
    <property type="project" value="InterPro"/>
</dbReference>
<organism evidence="3">
    <name type="scientific">Strongyloides ratti</name>
    <name type="common">Parasitic roundworm</name>
    <dbReference type="NCBI Taxonomy" id="34506"/>
    <lineage>
        <taxon>Eukaryota</taxon>
        <taxon>Metazoa</taxon>
        <taxon>Ecdysozoa</taxon>
        <taxon>Nematoda</taxon>
        <taxon>Chromadorea</taxon>
        <taxon>Rhabditida</taxon>
        <taxon>Tylenchina</taxon>
        <taxon>Panagrolaimomorpha</taxon>
        <taxon>Strongyloidoidea</taxon>
        <taxon>Strongyloididae</taxon>
        <taxon>Strongyloides</taxon>
    </lineage>
</organism>
<protein>
    <submittedName>
        <fullName evidence="3 5">Lipase, class 3 family-containing protein</fullName>
    </submittedName>
</protein>
<dbReference type="GeneID" id="36382384"/>
<feature type="chain" id="PRO_5015030818" evidence="1">
    <location>
        <begin position="18"/>
        <end position="150"/>
    </location>
</feature>
<keyword evidence="1" id="KW-0732">Signal</keyword>
<keyword evidence="4" id="KW-1185">Reference proteome</keyword>
<evidence type="ECO:0000313" key="5">
    <source>
        <dbReference type="WBParaSite" id="SRAE_2000465500.1"/>
    </source>
</evidence>
<dbReference type="AlphaFoldDB" id="A0A090LJX2"/>
<evidence type="ECO:0000313" key="4">
    <source>
        <dbReference type="Proteomes" id="UP000035682"/>
    </source>
</evidence>
<reference evidence="5" key="2">
    <citation type="submission" date="2020-12" db="UniProtKB">
        <authorList>
            <consortium name="WormBaseParasite"/>
        </authorList>
    </citation>
    <scope>IDENTIFICATION</scope>
</reference>
<dbReference type="WormBase" id="SRAE_2000465500">
    <property type="protein sequence ID" value="SRP06902"/>
    <property type="gene ID" value="WBGene00264891"/>
</dbReference>
<dbReference type="Pfam" id="PF01764">
    <property type="entry name" value="Lipase_3"/>
    <property type="match status" value="1"/>
</dbReference>